<dbReference type="GO" id="GO:0003677">
    <property type="term" value="F:DNA binding"/>
    <property type="evidence" value="ECO:0007669"/>
    <property type="project" value="UniProtKB-UniRule"/>
</dbReference>
<dbReference type="SUPFAM" id="SSF46689">
    <property type="entry name" value="Homeodomain-like"/>
    <property type="match status" value="2"/>
</dbReference>
<protein>
    <submittedName>
        <fullName evidence="4">Transcriptional regulator, TetR family</fullName>
    </submittedName>
</protein>
<evidence type="ECO:0000313" key="4">
    <source>
        <dbReference type="EMBL" id="SHI20155.1"/>
    </source>
</evidence>
<evidence type="ECO:0000256" key="1">
    <source>
        <dbReference type="ARBA" id="ARBA00023125"/>
    </source>
</evidence>
<reference evidence="5" key="1">
    <citation type="submission" date="2016-11" db="EMBL/GenBank/DDBJ databases">
        <authorList>
            <person name="Varghese N."/>
            <person name="Submissions S."/>
        </authorList>
    </citation>
    <scope>NUCLEOTIDE SEQUENCE [LARGE SCALE GENOMIC DNA]</scope>
    <source>
        <strain evidence="5">DSM 15449</strain>
    </source>
</reference>
<feature type="domain" description="HTH tetR-type" evidence="3">
    <location>
        <begin position="67"/>
        <end position="127"/>
    </location>
</feature>
<feature type="DNA-binding region" description="H-T-H motif" evidence="2">
    <location>
        <begin position="90"/>
        <end position="109"/>
    </location>
</feature>
<dbReference type="InterPro" id="IPR009057">
    <property type="entry name" value="Homeodomain-like_sf"/>
</dbReference>
<dbReference type="PRINTS" id="PR00455">
    <property type="entry name" value="HTHTETR"/>
</dbReference>
<feature type="domain" description="HTH tetR-type" evidence="3">
    <location>
        <begin position="5"/>
        <end position="65"/>
    </location>
</feature>
<feature type="DNA-binding region" description="H-T-H motif" evidence="2">
    <location>
        <begin position="28"/>
        <end position="47"/>
    </location>
</feature>
<dbReference type="OrthoDB" id="9812134at2"/>
<gene>
    <name evidence="4" type="ORF">SAMN02746098_03058</name>
</gene>
<dbReference type="AlphaFoldDB" id="A0A1M5Z7E4"/>
<keyword evidence="1 2" id="KW-0238">DNA-binding</keyword>
<dbReference type="InterPro" id="IPR050624">
    <property type="entry name" value="HTH-type_Tx_Regulator"/>
</dbReference>
<evidence type="ECO:0000313" key="5">
    <source>
        <dbReference type="Proteomes" id="UP000183954"/>
    </source>
</evidence>
<dbReference type="InterPro" id="IPR036271">
    <property type="entry name" value="Tet_transcr_reg_TetR-rel_C_sf"/>
</dbReference>
<sequence length="257" mass="29877">MDKRRFYKEKILECATDIIETEGIDQLTVLNLAKKCSISKRTFYEIFSSKEILINELKQIGYNLQIIDEREAIIEKARERFAEKSYNRIDMEEIAKAAGLQRGTLYKYFKSKEELLEYCIERETEMIKREAGEILLNVENPAEALENYITGYCNYIGEPYPNTLFLEAYNQIAHNKKIDQCTKDIHHFFVNRIMDLLEAGINKGVFRPDLDMEGIAVSILATLNGLDFFSKIDPLLDIKVHIKNNVLNLLFNTILVK</sequence>
<name>A0A1M5Z7E4_9FIRM</name>
<dbReference type="PROSITE" id="PS50977">
    <property type="entry name" value="HTH_TETR_2"/>
    <property type="match status" value="2"/>
</dbReference>
<dbReference type="RefSeq" id="WP_073030580.1">
    <property type="nucleotide sequence ID" value="NZ_FQXJ01000010.1"/>
</dbReference>
<evidence type="ECO:0000259" key="3">
    <source>
        <dbReference type="PROSITE" id="PS50977"/>
    </source>
</evidence>
<dbReference type="SUPFAM" id="SSF48498">
    <property type="entry name" value="Tetracyclin repressor-like, C-terminal domain"/>
    <property type="match status" value="1"/>
</dbReference>
<keyword evidence="5" id="KW-1185">Reference proteome</keyword>
<dbReference type="InterPro" id="IPR001647">
    <property type="entry name" value="HTH_TetR"/>
</dbReference>
<dbReference type="Gene3D" id="1.10.10.60">
    <property type="entry name" value="Homeodomain-like"/>
    <property type="match status" value="1"/>
</dbReference>
<dbReference type="EMBL" id="FQXJ01000010">
    <property type="protein sequence ID" value="SHI20155.1"/>
    <property type="molecule type" value="Genomic_DNA"/>
</dbReference>
<dbReference type="Gene3D" id="1.10.357.10">
    <property type="entry name" value="Tetracycline Repressor, domain 2"/>
    <property type="match status" value="2"/>
</dbReference>
<proteinExistence type="predicted"/>
<dbReference type="STRING" id="1121420.SAMN02746098_03058"/>
<dbReference type="Pfam" id="PF00440">
    <property type="entry name" value="TetR_N"/>
    <property type="match status" value="2"/>
</dbReference>
<dbReference type="PANTHER" id="PTHR43479:SF11">
    <property type="entry name" value="ACREF_ENVCD OPERON REPRESSOR-RELATED"/>
    <property type="match status" value="1"/>
</dbReference>
<accession>A0A1M5Z7E4</accession>
<organism evidence="4 5">
    <name type="scientific">Desulfosporosinus lacus DSM 15449</name>
    <dbReference type="NCBI Taxonomy" id="1121420"/>
    <lineage>
        <taxon>Bacteria</taxon>
        <taxon>Bacillati</taxon>
        <taxon>Bacillota</taxon>
        <taxon>Clostridia</taxon>
        <taxon>Eubacteriales</taxon>
        <taxon>Desulfitobacteriaceae</taxon>
        <taxon>Desulfosporosinus</taxon>
    </lineage>
</organism>
<dbReference type="PANTHER" id="PTHR43479">
    <property type="entry name" value="ACREF/ENVCD OPERON REPRESSOR-RELATED"/>
    <property type="match status" value="1"/>
</dbReference>
<evidence type="ECO:0000256" key="2">
    <source>
        <dbReference type="PROSITE-ProRule" id="PRU00335"/>
    </source>
</evidence>
<dbReference type="Proteomes" id="UP000183954">
    <property type="component" value="Unassembled WGS sequence"/>
</dbReference>